<feature type="region of interest" description="Disordered" evidence="3">
    <location>
        <begin position="19"/>
        <end position="41"/>
    </location>
</feature>
<evidence type="ECO:0000313" key="6">
    <source>
        <dbReference type="Proteomes" id="UP000663879"/>
    </source>
</evidence>
<feature type="domain" description="USP" evidence="4">
    <location>
        <begin position="249"/>
        <end position="576"/>
    </location>
</feature>
<dbReference type="Gene3D" id="3.90.70.10">
    <property type="entry name" value="Cysteine proteinases"/>
    <property type="match status" value="1"/>
</dbReference>
<dbReference type="OrthoDB" id="265776at2759"/>
<dbReference type="PROSITE" id="PS00972">
    <property type="entry name" value="USP_1"/>
    <property type="match status" value="1"/>
</dbReference>
<accession>A0A813YLS9</accession>
<dbReference type="PANTHER" id="PTHR21646">
    <property type="entry name" value="UBIQUITIN CARBOXYL-TERMINAL HYDROLASE"/>
    <property type="match status" value="1"/>
</dbReference>
<dbReference type="EMBL" id="CAJNOC010001715">
    <property type="protein sequence ID" value="CAF0885844.1"/>
    <property type="molecule type" value="Genomic_DNA"/>
</dbReference>
<dbReference type="Pfam" id="PF00443">
    <property type="entry name" value="UCH"/>
    <property type="match status" value="1"/>
</dbReference>
<evidence type="ECO:0000313" key="5">
    <source>
        <dbReference type="EMBL" id="CAF0885844.1"/>
    </source>
</evidence>
<keyword evidence="6" id="KW-1185">Reference proteome</keyword>
<dbReference type="EC" id="3.4.19.12" evidence="2"/>
<dbReference type="InterPro" id="IPR001394">
    <property type="entry name" value="Peptidase_C19_UCH"/>
</dbReference>
<dbReference type="InterPro" id="IPR028889">
    <property type="entry name" value="USP"/>
</dbReference>
<evidence type="ECO:0000256" key="1">
    <source>
        <dbReference type="ARBA" id="ARBA00000707"/>
    </source>
</evidence>
<reference evidence="5" key="1">
    <citation type="submission" date="2021-02" db="EMBL/GenBank/DDBJ databases">
        <authorList>
            <person name="Nowell W R."/>
        </authorList>
    </citation>
    <scope>NUCLEOTIDE SEQUENCE</scope>
    <source>
        <strain evidence="5">Ploen Becks lab</strain>
    </source>
</reference>
<dbReference type="GO" id="GO:0004843">
    <property type="term" value="F:cysteine-type deubiquitinase activity"/>
    <property type="evidence" value="ECO:0007669"/>
    <property type="project" value="UniProtKB-EC"/>
</dbReference>
<dbReference type="PANTHER" id="PTHR21646:SF14">
    <property type="entry name" value="FI05488P"/>
    <property type="match status" value="1"/>
</dbReference>
<name>A0A813YLS9_9BILA</name>
<protein>
    <recommendedName>
        <fullName evidence="2">ubiquitinyl hydrolase 1</fullName>
        <ecNumber evidence="2">3.4.19.12</ecNumber>
    </recommendedName>
</protein>
<dbReference type="GO" id="GO:0016579">
    <property type="term" value="P:protein deubiquitination"/>
    <property type="evidence" value="ECO:0007669"/>
    <property type="project" value="InterPro"/>
</dbReference>
<comment type="catalytic activity">
    <reaction evidence="1">
        <text>Thiol-dependent hydrolysis of ester, thioester, amide, peptide and isopeptide bonds formed by the C-terminal Gly of ubiquitin (a 76-residue protein attached to proteins as an intracellular targeting signal).</text>
        <dbReference type="EC" id="3.4.19.12"/>
    </reaction>
</comment>
<dbReference type="InterPro" id="IPR018200">
    <property type="entry name" value="USP_CS"/>
</dbReference>
<dbReference type="InterPro" id="IPR038765">
    <property type="entry name" value="Papain-like_cys_pep_sf"/>
</dbReference>
<comment type="caution">
    <text evidence="5">The sequence shown here is derived from an EMBL/GenBank/DDBJ whole genome shotgun (WGS) entry which is preliminary data.</text>
</comment>
<dbReference type="PROSITE" id="PS50235">
    <property type="entry name" value="USP_3"/>
    <property type="match status" value="1"/>
</dbReference>
<gene>
    <name evidence="5" type="ORF">OXX778_LOCUS10655</name>
</gene>
<proteinExistence type="predicted"/>
<evidence type="ECO:0000256" key="2">
    <source>
        <dbReference type="ARBA" id="ARBA00012759"/>
    </source>
</evidence>
<dbReference type="SUPFAM" id="SSF54001">
    <property type="entry name" value="Cysteine proteinases"/>
    <property type="match status" value="1"/>
</dbReference>
<organism evidence="5 6">
    <name type="scientific">Brachionus calyciflorus</name>
    <dbReference type="NCBI Taxonomy" id="104777"/>
    <lineage>
        <taxon>Eukaryota</taxon>
        <taxon>Metazoa</taxon>
        <taxon>Spiralia</taxon>
        <taxon>Gnathifera</taxon>
        <taxon>Rotifera</taxon>
        <taxon>Eurotatoria</taxon>
        <taxon>Monogononta</taxon>
        <taxon>Pseudotrocha</taxon>
        <taxon>Ploima</taxon>
        <taxon>Brachionidae</taxon>
        <taxon>Brachionus</taxon>
    </lineage>
</organism>
<sequence length="662" mass="75540">MLPNDSNKLCKKIHLNDSDNSQSSFTSSLSSSSSSTTSSSSKLSQKIRLQKSFYNKDALESVTKSLLTIDETTDQIKYNTIIKKSRTNSDSINHIQSSSLLTNHLNQSFDSAIRTNSKQALDSDLISSIKNIEPSSSCTQFLDLLLTEPTVITPSISSSSSASSPLSSSNSSINFKTLPAAKKLIKRLSIKSNSSTLQFGVKFINKVLTKNSSTQSIPADLNENKMHKPLNTDLFLPSKKLRKLLPLNQGIKNHGNTCFINCVLQSLFHSSPLLNYFLTNQFEKTTRHIQSQGYFNGKQGTQFLLSKHIYRLLASLWQNSYDSNYSAELKQVIGYLNPTFAGVNQNDSHEFCLWLLDRLNEELTYKIEDFPRGELKTNSIIEQLFKIEFKSTVTCSKCNYKSSKLETDMMLSLPLPQVDDSTPKLPRDHIYRRSLYCHLILTNENSIRKLNDEQIGNGKSKFYTDLDDRCFKVPFIAKIGINILLSKVNGKFEESDNKINPTFQDLRFYLQENFQYLNSKNLVFLQMGKINKIIRDSEQIRDVFFPNLSLETQVSSPLYIFEMNDDESLLRKYAHGDPMIKIVLFNSYDDLNLQKYNVCYGLPFAITINRDCSYSELCKMILESQSKFFKDKNINKYGVNIFFSIFRFICILYDSKSSVDTL</sequence>
<dbReference type="Proteomes" id="UP000663879">
    <property type="component" value="Unassembled WGS sequence"/>
</dbReference>
<evidence type="ECO:0000256" key="3">
    <source>
        <dbReference type="SAM" id="MobiDB-lite"/>
    </source>
</evidence>
<feature type="compositionally biased region" description="Low complexity" evidence="3">
    <location>
        <begin position="21"/>
        <end position="41"/>
    </location>
</feature>
<evidence type="ECO:0000259" key="4">
    <source>
        <dbReference type="PROSITE" id="PS50235"/>
    </source>
</evidence>
<dbReference type="InterPro" id="IPR050185">
    <property type="entry name" value="Ub_carboxyl-term_hydrolase"/>
</dbReference>
<dbReference type="AlphaFoldDB" id="A0A813YLS9"/>